<evidence type="ECO:0000313" key="2">
    <source>
        <dbReference type="Proteomes" id="UP000277890"/>
    </source>
</evidence>
<dbReference type="EMBL" id="RJPQ01000022">
    <property type="protein sequence ID" value="RSJ83183.1"/>
    <property type="molecule type" value="Genomic_DNA"/>
</dbReference>
<comment type="caution">
    <text evidence="1">The sequence shown here is derived from an EMBL/GenBank/DDBJ whole genome shotgun (WGS) entry which is preliminary data.</text>
</comment>
<dbReference type="Proteomes" id="UP000277890">
    <property type="component" value="Unassembled WGS sequence"/>
</dbReference>
<name>A0A3R9KL27_STRCR</name>
<accession>A0A3R9KL27</accession>
<evidence type="ECO:0000313" key="1">
    <source>
        <dbReference type="EMBL" id="RSJ83183.1"/>
    </source>
</evidence>
<proteinExistence type="predicted"/>
<dbReference type="AlphaFoldDB" id="A0A3R9KL27"/>
<organism evidence="1 2">
    <name type="scientific">Streptococcus cristatus</name>
    <dbReference type="NCBI Taxonomy" id="45634"/>
    <lineage>
        <taxon>Bacteria</taxon>
        <taxon>Bacillati</taxon>
        <taxon>Bacillota</taxon>
        <taxon>Bacilli</taxon>
        <taxon>Lactobacillales</taxon>
        <taxon>Streptococcaceae</taxon>
        <taxon>Streptococcus</taxon>
    </lineage>
</organism>
<protein>
    <submittedName>
        <fullName evidence="1">Uncharacterized protein</fullName>
    </submittedName>
</protein>
<sequence length="97" mass="11164">MSLGRGLIFEMTEEFDELLDDEITTVTLTYTDDLIVPEIADREGIHILERAGNQLVLEYSCSVKEVKDYLSGYGLPRHPERISFEFSIHEDLENDNL</sequence>
<reference evidence="1 2" key="1">
    <citation type="submission" date="2018-11" db="EMBL/GenBank/DDBJ databases">
        <title>Species Designations Belie Phenotypic and Genotypic Heterogeneity in Oral Streptococci.</title>
        <authorList>
            <person name="Velsko I."/>
        </authorList>
    </citation>
    <scope>NUCLEOTIDE SEQUENCE [LARGE SCALE GENOMIC DNA]</scope>
    <source>
        <strain evidence="1 2">A54</strain>
    </source>
</reference>
<gene>
    <name evidence="1" type="ORF">D8794_10910</name>
</gene>